<name>A0A628V700_SALER</name>
<protein>
    <submittedName>
        <fullName evidence="1">Uncharacterized protein</fullName>
    </submittedName>
</protein>
<dbReference type="AlphaFoldDB" id="A0A628V700"/>
<dbReference type="EMBL" id="AAMBER010000016">
    <property type="protein sequence ID" value="EDF5515130.1"/>
    <property type="molecule type" value="Genomic_DNA"/>
</dbReference>
<sequence>MKYKEVGCGNTGLVDESNKPVSGLKVQLEYHQLATAAELTLRQAYCFARSGKMRRQHSSLCPGIFHALLSERSAILCQISCRRISVIHN</sequence>
<evidence type="ECO:0000313" key="1">
    <source>
        <dbReference type="EMBL" id="EDF5515130.1"/>
    </source>
</evidence>
<proteinExistence type="predicted"/>
<organism evidence="1">
    <name type="scientific">Salmonella enterica</name>
    <name type="common">Salmonella choleraesuis</name>
    <dbReference type="NCBI Taxonomy" id="28901"/>
    <lineage>
        <taxon>Bacteria</taxon>
        <taxon>Pseudomonadati</taxon>
        <taxon>Pseudomonadota</taxon>
        <taxon>Gammaproteobacteria</taxon>
        <taxon>Enterobacterales</taxon>
        <taxon>Enterobacteriaceae</taxon>
        <taxon>Salmonella</taxon>
    </lineage>
</organism>
<comment type="caution">
    <text evidence="1">The sequence shown here is derived from an EMBL/GenBank/DDBJ whole genome shotgun (WGS) entry which is preliminary data.</text>
</comment>
<reference evidence="1" key="1">
    <citation type="submission" date="2019-10" db="EMBL/GenBank/DDBJ databases">
        <authorList>
            <consortium name="PulseNet: The National Subtyping Network for Foodborne Disease Surveillance"/>
            <person name="Tarr C.L."/>
            <person name="Trees E."/>
            <person name="Katz L.S."/>
            <person name="Carleton-Romer H.A."/>
            <person name="Stroika S."/>
            <person name="Kucerova Z."/>
            <person name="Roache K.F."/>
            <person name="Sabol A.L."/>
            <person name="Besser J."/>
            <person name="Gerner-Smidt P."/>
        </authorList>
    </citation>
    <scope>NUCLEOTIDE SEQUENCE</scope>
    <source>
        <strain evidence="1">PNUSAS102632</strain>
    </source>
</reference>
<accession>A0A628V700</accession>
<gene>
    <name evidence="1" type="ORF">GB848_19545</name>
</gene>